<evidence type="ECO:0000313" key="2">
    <source>
        <dbReference type="Proteomes" id="UP000004949"/>
    </source>
</evidence>
<evidence type="ECO:0000313" key="1">
    <source>
        <dbReference type="EMBL" id="EHH67002.1"/>
    </source>
</evidence>
<gene>
    <name evidence="1" type="ORF">GMO_26220</name>
</gene>
<dbReference type="RefSeq" id="WP_008852763.1">
    <property type="nucleotide sequence ID" value="NZ_AGQV01000013.1"/>
</dbReference>
<proteinExistence type="predicted"/>
<comment type="caution">
    <text evidence="1">The sequence shown here is derived from an EMBL/GenBank/DDBJ whole genome shotgun (WGS) entry which is preliminary data.</text>
</comment>
<dbReference type="AlphaFoldDB" id="G6XMA4"/>
<dbReference type="OrthoDB" id="7280667at2"/>
<sequence>MQGVVREDLSGKAGMMRKGIGPTPERMRHSDMVSVGQAVRVVNAVQAMYDAGDIGDDEVAAADRWYREYVFAAIGVVEEGPSDGRVRERGDVHTWMLGRGKCSARITAIRERLGLCAHIRLEMMLAREMSFSNMARHLYPALSEGRARMKVSAQCALILEQLVHCYVVMSKK</sequence>
<name>G6XMA4_9PROT</name>
<accession>G6XMA4</accession>
<organism evidence="1 2">
    <name type="scientific">Gluconobacter morbifer G707</name>
    <dbReference type="NCBI Taxonomy" id="1088869"/>
    <lineage>
        <taxon>Bacteria</taxon>
        <taxon>Pseudomonadati</taxon>
        <taxon>Pseudomonadota</taxon>
        <taxon>Alphaproteobacteria</taxon>
        <taxon>Acetobacterales</taxon>
        <taxon>Acetobacteraceae</taxon>
        <taxon>Gluconobacter</taxon>
    </lineage>
</organism>
<reference evidence="1 2" key="1">
    <citation type="submission" date="2011-10" db="EMBL/GenBank/DDBJ databases">
        <title>Genome sequence of Gluconobacter morbifer G707, isolated from Drosophila gut.</title>
        <authorList>
            <person name="Lee W.-J."/>
            <person name="Kim E.-K."/>
        </authorList>
    </citation>
    <scope>NUCLEOTIDE SEQUENCE [LARGE SCALE GENOMIC DNA]</scope>
    <source>
        <strain evidence="1 2">G707</strain>
    </source>
</reference>
<protein>
    <submittedName>
        <fullName evidence="1">Uncharacterized protein</fullName>
    </submittedName>
</protein>
<dbReference type="Proteomes" id="UP000004949">
    <property type="component" value="Unassembled WGS sequence"/>
</dbReference>
<dbReference type="EMBL" id="AGQV01000013">
    <property type="protein sequence ID" value="EHH67002.1"/>
    <property type="molecule type" value="Genomic_DNA"/>
</dbReference>
<dbReference type="PATRIC" id="fig|1088869.3.peg.2614"/>
<keyword evidence="2" id="KW-1185">Reference proteome</keyword>
<dbReference type="STRING" id="1088869.GMO_26220"/>